<keyword evidence="2" id="KW-1185">Reference proteome</keyword>
<dbReference type="SUPFAM" id="SSF52141">
    <property type="entry name" value="Uracil-DNA glycosylase-like"/>
    <property type="match status" value="1"/>
</dbReference>
<organism evidence="1 2">
    <name type="scientific">Halodesulfurarchaeum formicicum</name>
    <dbReference type="NCBI Taxonomy" id="1873524"/>
    <lineage>
        <taxon>Archaea</taxon>
        <taxon>Methanobacteriati</taxon>
        <taxon>Methanobacteriota</taxon>
        <taxon>Stenosarchaea group</taxon>
        <taxon>Halobacteria</taxon>
        <taxon>Halobacteriales</taxon>
        <taxon>Halobacteriaceae</taxon>
        <taxon>Halodesulfurarchaeum</taxon>
    </lineage>
</organism>
<dbReference type="OrthoDB" id="195170at2157"/>
<sequence length="199" mass="21736">MKVITDRTRNPFGFAPPCEEFIPGSGDPNADFHLIGDRPSEPTAADLLEDGRFEPLRVVLETVGLLDAGAAGSIYTSYLYPCYQNGEPTPAAREAAEALFDAELRAITAHVLLPVGEQAIEFVLRNYSSMAPGERSTALHGTEITNGSWIIVPIRDPAAWEAGDAETLESTLRSLRSFDYRRESDLGRHVTGPGSYRVR</sequence>
<reference evidence="2" key="1">
    <citation type="submission" date="2016-08" db="EMBL/GenBank/DDBJ databases">
        <title>Discovery of first anaerobic lithoheterotrophic haloarchae widely represented in hypersaline habitats.</title>
        <authorList>
            <person name="Sorokin D.Y."/>
            <person name="Kublanov I.V."/>
            <person name="Roman P."/>
            <person name="Sinninghe Damste J.S."/>
            <person name="Golyshin P.N."/>
            <person name="Rojo D."/>
            <person name="Ciordia S."/>
            <person name="Mena Md.C."/>
            <person name="Ferrer M."/>
            <person name="Smedile F."/>
            <person name="Messina E."/>
            <person name="La Cono V."/>
            <person name="Yakimov M.M."/>
        </authorList>
    </citation>
    <scope>NUCLEOTIDE SEQUENCE [LARGE SCALE GENOMIC DNA]</scope>
    <source>
        <strain evidence="2">HSR6</strain>
    </source>
</reference>
<dbReference type="InterPro" id="IPR036895">
    <property type="entry name" value="Uracil-DNA_glycosylase-like_sf"/>
</dbReference>
<evidence type="ECO:0000313" key="1">
    <source>
        <dbReference type="EMBL" id="APE95643.1"/>
    </source>
</evidence>
<dbReference type="KEGG" id="hhsr:HSR6_1195"/>
<proteinExistence type="predicted"/>
<evidence type="ECO:0000313" key="2">
    <source>
        <dbReference type="Proteomes" id="UP000186165"/>
    </source>
</evidence>
<dbReference type="Gene3D" id="3.40.470.10">
    <property type="entry name" value="Uracil-DNA glycosylase-like domain"/>
    <property type="match status" value="1"/>
</dbReference>
<protein>
    <submittedName>
        <fullName evidence="1">Uracil-DNA glycosylase</fullName>
    </submittedName>
</protein>
<accession>A0A1J1ACY8</accession>
<dbReference type="AlphaFoldDB" id="A0A1J1ACY8"/>
<dbReference type="RefSeq" id="WP_070365035.1">
    <property type="nucleotide sequence ID" value="NZ_CP016070.1"/>
</dbReference>
<dbReference type="GeneID" id="30417719"/>
<name>A0A1J1ACY8_9EURY</name>
<dbReference type="EMBL" id="CP016804">
    <property type="protein sequence ID" value="APE95643.1"/>
    <property type="molecule type" value="Genomic_DNA"/>
</dbReference>
<dbReference type="Proteomes" id="UP000186165">
    <property type="component" value="Chromosome"/>
</dbReference>
<gene>
    <name evidence="1" type="ORF">HSR6_1195</name>
</gene>